<dbReference type="EMBL" id="WQMT02000009">
    <property type="protein sequence ID" value="KAG9219512.1"/>
    <property type="molecule type" value="Genomic_DNA"/>
</dbReference>
<proteinExistence type="predicted"/>
<keyword evidence="2" id="KW-1185">Reference proteome</keyword>
<protein>
    <submittedName>
        <fullName evidence="1">Uncharacterized protein</fullName>
    </submittedName>
</protein>
<name>A0ACB7IMT2_PLECO</name>
<evidence type="ECO:0000313" key="1">
    <source>
        <dbReference type="EMBL" id="KAG9219512.1"/>
    </source>
</evidence>
<dbReference type="Proteomes" id="UP000824881">
    <property type="component" value="Unassembled WGS sequence"/>
</dbReference>
<reference evidence="1 2" key="1">
    <citation type="journal article" date="2021" name="Appl. Environ. Microbiol.">
        <title>Genetic linkage and physical mapping for an oyster mushroom Pleurotus cornucopiae and QTL analysis for the trait cap color.</title>
        <authorList>
            <person name="Zhang Y."/>
            <person name="Gao W."/>
            <person name="Sonnenberg A."/>
            <person name="Chen Q."/>
            <person name="Zhang J."/>
            <person name="Huang C."/>
        </authorList>
    </citation>
    <scope>NUCLEOTIDE SEQUENCE [LARGE SCALE GENOMIC DNA]</scope>
    <source>
        <strain evidence="1">CCMSSC00406</strain>
    </source>
</reference>
<evidence type="ECO:0000313" key="2">
    <source>
        <dbReference type="Proteomes" id="UP000824881"/>
    </source>
</evidence>
<comment type="caution">
    <text evidence="1">The sequence shown here is derived from an EMBL/GenBank/DDBJ whole genome shotgun (WGS) entry which is preliminary data.</text>
</comment>
<sequence>MSQNRSASRVTQKGGRKLAELRDNNEEPRRSNARTKDARKQKVVEQSDDEEGPHRSNARTKAARKQKAAEQSDDEEGPRRSNARTKAARKQKAAEQSDDEEGPRRSNARTKAARKQKAAEQSDDEEGSRRRGGGKPWTTLRQVKYLEARVENFEVARQTPKKVGLKTFWCKTVQDFLELWPLVDGLNKRERDAQTDALELRIKAWYNNHCRSSAAKLKSKGVIDFSSTKKRRRSLVHTYSVHFGDQNIAPIIAERWKKHKKYTGVEKIPLWFRNELAEEIFKDETDEVKEEVAQLREQDAEDIDDGEYDYLLDEESIEEEEVERRENMILLQRNIDALPATMMAILEQVREKTGFMGVCTFYGSEPKAGGNIVSYSASEGETPVGCTIMEFYDDFETNLANDVVAFGRKVISVSERSNLCMPGMEGKKNYVDRSRSPSRRSSVVPLINEGNSSLKLRKQAAFNAARNTSQIRESSKGSDEQDNSPPHDDDPGNEEDEDEDATSKRGNKEDEDEDEDAVNEGDTVLDADPGNERDEDTTNKSDMGLDDAHSSGNEDGDDTMGNDNNSSEEEPEELKELLASTAGTMPTWLAASIRYLYHDNDLWVDTLRSFIKLEEVLKFPLSQGVLYRLSSVSRPAALTQFINNHRKKEPTIDDADEFGTEVYLWLISLQPSSRLLDRDDSPSDGRSLACLASEVPNDETWDALRKGSNNGMFGMMCCLHWWLRMDSGCLEDGLMDLLHDVKWVLDVMALVPEAILSAARKRKAEEEATSPRKKARSQPPRSQPPRSQPPRSQPPRSQPPRSQAPHAEMSRTQRDRRRTSAS</sequence>
<organism evidence="1 2">
    <name type="scientific">Pleurotus cornucopiae</name>
    <name type="common">Cornucopia mushroom</name>
    <dbReference type="NCBI Taxonomy" id="5321"/>
    <lineage>
        <taxon>Eukaryota</taxon>
        <taxon>Fungi</taxon>
        <taxon>Dikarya</taxon>
        <taxon>Basidiomycota</taxon>
        <taxon>Agaricomycotina</taxon>
        <taxon>Agaricomycetes</taxon>
        <taxon>Agaricomycetidae</taxon>
        <taxon>Agaricales</taxon>
        <taxon>Pleurotineae</taxon>
        <taxon>Pleurotaceae</taxon>
        <taxon>Pleurotus</taxon>
    </lineage>
</organism>
<gene>
    <name evidence="1" type="ORF">CCMSSC00406_0005406</name>
</gene>
<accession>A0ACB7IMT2</accession>